<keyword evidence="2 6" id="KW-0812">Transmembrane</keyword>
<feature type="transmembrane region" description="Helical" evidence="6">
    <location>
        <begin position="401"/>
        <end position="420"/>
    </location>
</feature>
<feature type="chain" id="PRO_5031192201" description="Membrane transporter protein" evidence="7">
    <location>
        <begin position="25"/>
        <end position="558"/>
    </location>
</feature>
<dbReference type="InterPro" id="IPR002781">
    <property type="entry name" value="TM_pro_TauE-like"/>
</dbReference>
<feature type="transmembrane region" description="Helical" evidence="6">
    <location>
        <begin position="531"/>
        <end position="553"/>
    </location>
</feature>
<dbReference type="GO" id="GO:0016567">
    <property type="term" value="P:protein ubiquitination"/>
    <property type="evidence" value="ECO:0007669"/>
    <property type="project" value="TreeGrafter"/>
</dbReference>
<evidence type="ECO:0000256" key="1">
    <source>
        <dbReference type="ARBA" id="ARBA00004141"/>
    </source>
</evidence>
<accession>A0A7S1S7B6</accession>
<keyword evidence="3 6" id="KW-1133">Transmembrane helix</keyword>
<feature type="signal peptide" evidence="7">
    <location>
        <begin position="1"/>
        <end position="24"/>
    </location>
</feature>
<dbReference type="GO" id="GO:0016020">
    <property type="term" value="C:membrane"/>
    <property type="evidence" value="ECO:0007669"/>
    <property type="project" value="UniProtKB-SubCell"/>
</dbReference>
<feature type="transmembrane region" description="Helical" evidence="6">
    <location>
        <begin position="107"/>
        <end position="137"/>
    </location>
</feature>
<dbReference type="GO" id="GO:0031464">
    <property type="term" value="C:Cul4A-RING E3 ubiquitin ligase complex"/>
    <property type="evidence" value="ECO:0007669"/>
    <property type="project" value="TreeGrafter"/>
</dbReference>
<evidence type="ECO:0000256" key="7">
    <source>
        <dbReference type="SAM" id="SignalP"/>
    </source>
</evidence>
<feature type="transmembrane region" description="Helical" evidence="6">
    <location>
        <begin position="496"/>
        <end position="519"/>
    </location>
</feature>
<name>A0A7S1S7B6_ALECA</name>
<evidence type="ECO:0000256" key="2">
    <source>
        <dbReference type="ARBA" id="ARBA00022692"/>
    </source>
</evidence>
<keyword evidence="7" id="KW-0732">Signal</keyword>
<dbReference type="Pfam" id="PF01925">
    <property type="entry name" value="TauE"/>
    <property type="match status" value="2"/>
</dbReference>
<evidence type="ECO:0000313" key="8">
    <source>
        <dbReference type="EMBL" id="CAD9186693.1"/>
    </source>
</evidence>
<dbReference type="PANTHER" id="PTHR14255">
    <property type="entry name" value="CEREBLON"/>
    <property type="match status" value="1"/>
</dbReference>
<dbReference type="PANTHER" id="PTHR14255:SF3">
    <property type="entry name" value="SULFITE EXPORTER TAUE_SAFE FAMILY PROTEIN 5-RELATED"/>
    <property type="match status" value="1"/>
</dbReference>
<feature type="region of interest" description="Disordered" evidence="5">
    <location>
        <begin position="38"/>
        <end position="57"/>
    </location>
</feature>
<evidence type="ECO:0000256" key="5">
    <source>
        <dbReference type="SAM" id="MobiDB-lite"/>
    </source>
</evidence>
<proteinExistence type="predicted"/>
<sequence>MGSYALVHFVAAVTAVTGLSSCDAAFLPASALAKESHLDVVPSHPSDQPPRVARKSQTAGGVLTHSDEWVQLHSRFASHQGILGETIPSENSRHPFWHFEGHQLAKYQAYVCCVVLFLAGILCAAGGIGGGGIYVTLLMVAGKKGVADAVPLSKAIVFFGSISSWVLNSRKLVAWETKRETAIDYNICRLIVPGALGGTLIGVILNRRLPSWIILLVLTVLLVAITISVGVTTVRLYFEECAQDLEDEQAAREASKQAAEAKRAVGSGPVKANGYGSVEAPATQRNPTVADCQAVSAADELGISFRKKPLRVAKFRRPSMNAPDISKMRNRLLWSDCILTLWLLFIVITCGVFRFHAGECLHASPAVQKMACNHPVLFWLGSGTLESWMQHSNSLLTIRRCAIIVPLCLCALMECYYARLLIKYERWRVSEVLQYCILAIFTGCVSGLVGIGGGLIFSPFFLISGVHPSVAVATSSTCVIFTSASTALQYLFTDRIIISLTLVYGAVSLVASYVGTSLVHFLEEHFWGKKSYVSCIVGLGVLVSTVLSVVKLACTGLH</sequence>
<reference evidence="8" key="1">
    <citation type="submission" date="2021-01" db="EMBL/GenBank/DDBJ databases">
        <authorList>
            <person name="Corre E."/>
            <person name="Pelletier E."/>
            <person name="Niang G."/>
            <person name="Scheremetjew M."/>
            <person name="Finn R."/>
            <person name="Kale V."/>
            <person name="Holt S."/>
            <person name="Cochrane G."/>
            <person name="Meng A."/>
            <person name="Brown T."/>
            <person name="Cohen L."/>
        </authorList>
    </citation>
    <scope>NUCLEOTIDE SEQUENCE</scope>
    <source>
        <strain evidence="8">OF101</strain>
    </source>
</reference>
<feature type="transmembrane region" description="Helical" evidence="6">
    <location>
        <begin position="469"/>
        <end position="490"/>
    </location>
</feature>
<feature type="transmembrane region" description="Helical" evidence="6">
    <location>
        <begin position="432"/>
        <end position="457"/>
    </location>
</feature>
<evidence type="ECO:0000256" key="3">
    <source>
        <dbReference type="ARBA" id="ARBA00022989"/>
    </source>
</evidence>
<dbReference type="EMBL" id="HBGE01106349">
    <property type="protein sequence ID" value="CAD9186693.1"/>
    <property type="molecule type" value="Transcribed_RNA"/>
</dbReference>
<keyword evidence="4 6" id="KW-0472">Membrane</keyword>
<protein>
    <recommendedName>
        <fullName evidence="9">Membrane transporter protein</fullName>
    </recommendedName>
</protein>
<feature type="transmembrane region" description="Helical" evidence="6">
    <location>
        <begin position="332"/>
        <end position="353"/>
    </location>
</feature>
<dbReference type="AlphaFoldDB" id="A0A7S1S7B6"/>
<feature type="transmembrane region" description="Helical" evidence="6">
    <location>
        <begin position="212"/>
        <end position="238"/>
    </location>
</feature>
<evidence type="ECO:0000256" key="4">
    <source>
        <dbReference type="ARBA" id="ARBA00023136"/>
    </source>
</evidence>
<feature type="transmembrane region" description="Helical" evidence="6">
    <location>
        <begin position="149"/>
        <end position="167"/>
    </location>
</feature>
<evidence type="ECO:0000256" key="6">
    <source>
        <dbReference type="SAM" id="Phobius"/>
    </source>
</evidence>
<organism evidence="8">
    <name type="scientific">Alexandrium catenella</name>
    <name type="common">Red tide dinoflagellate</name>
    <name type="synonym">Gonyaulax catenella</name>
    <dbReference type="NCBI Taxonomy" id="2925"/>
    <lineage>
        <taxon>Eukaryota</taxon>
        <taxon>Sar</taxon>
        <taxon>Alveolata</taxon>
        <taxon>Dinophyceae</taxon>
        <taxon>Gonyaulacales</taxon>
        <taxon>Pyrocystaceae</taxon>
        <taxon>Alexandrium</taxon>
    </lineage>
</organism>
<feature type="transmembrane region" description="Helical" evidence="6">
    <location>
        <begin position="187"/>
        <end position="205"/>
    </location>
</feature>
<gene>
    <name evidence="8" type="ORF">ACAT0790_LOCUS63467</name>
</gene>
<evidence type="ECO:0008006" key="9">
    <source>
        <dbReference type="Google" id="ProtNLM"/>
    </source>
</evidence>
<comment type="subcellular location">
    <subcellularLocation>
        <location evidence="1">Membrane</location>
        <topology evidence="1">Multi-pass membrane protein</topology>
    </subcellularLocation>
</comment>